<evidence type="ECO:0000256" key="4">
    <source>
        <dbReference type="ARBA" id="ARBA00004496"/>
    </source>
</evidence>
<dbReference type="Proteomes" id="UP001239994">
    <property type="component" value="Unassembled WGS sequence"/>
</dbReference>
<feature type="domain" description="C2" evidence="13">
    <location>
        <begin position="401"/>
        <end position="529"/>
    </location>
</feature>
<feature type="compositionally biased region" description="Acidic residues" evidence="12">
    <location>
        <begin position="75"/>
        <end position="86"/>
    </location>
</feature>
<dbReference type="GO" id="GO:0035556">
    <property type="term" value="P:intracellular signal transduction"/>
    <property type="evidence" value="ECO:0007669"/>
    <property type="project" value="InterPro"/>
</dbReference>
<dbReference type="CDD" id="cd00275">
    <property type="entry name" value="C2_PLC_like"/>
    <property type="match status" value="1"/>
</dbReference>
<organism evidence="15 16">
    <name type="scientific">Electrophorus voltai</name>
    <dbReference type="NCBI Taxonomy" id="2609070"/>
    <lineage>
        <taxon>Eukaryota</taxon>
        <taxon>Metazoa</taxon>
        <taxon>Chordata</taxon>
        <taxon>Craniata</taxon>
        <taxon>Vertebrata</taxon>
        <taxon>Euteleostomi</taxon>
        <taxon>Actinopterygii</taxon>
        <taxon>Neopterygii</taxon>
        <taxon>Teleostei</taxon>
        <taxon>Ostariophysi</taxon>
        <taxon>Gymnotiformes</taxon>
        <taxon>Gymnotoidei</taxon>
        <taxon>Gymnotidae</taxon>
        <taxon>Electrophorus</taxon>
    </lineage>
</organism>
<keyword evidence="7" id="KW-0256">Endoplasmic reticulum</keyword>
<comment type="caution">
    <text evidence="15">The sequence shown here is derived from an EMBL/GenBank/DDBJ whole genome shotgun (WGS) entry which is preliminary data.</text>
</comment>
<dbReference type="Gene3D" id="3.20.20.190">
    <property type="entry name" value="Phosphatidylinositol (PI) phosphodiesterase"/>
    <property type="match status" value="2"/>
</dbReference>
<feature type="region of interest" description="Disordered" evidence="12">
    <location>
        <begin position="130"/>
        <end position="176"/>
    </location>
</feature>
<evidence type="ECO:0000313" key="16">
    <source>
        <dbReference type="Proteomes" id="UP001239994"/>
    </source>
</evidence>
<dbReference type="AlphaFoldDB" id="A0AAD8ZN75"/>
<dbReference type="Pfam" id="PF00387">
    <property type="entry name" value="PI-PLC-Y"/>
    <property type="match status" value="1"/>
</dbReference>
<gene>
    <name evidence="15" type="ORF">P4O66_022070</name>
</gene>
<dbReference type="GO" id="GO:0005783">
    <property type="term" value="C:endoplasmic reticulum"/>
    <property type="evidence" value="ECO:0007669"/>
    <property type="project" value="UniProtKB-SubCell"/>
</dbReference>
<dbReference type="GO" id="GO:0046872">
    <property type="term" value="F:metal ion binding"/>
    <property type="evidence" value="ECO:0007669"/>
    <property type="project" value="UniProtKB-KW"/>
</dbReference>
<keyword evidence="10" id="KW-0539">Nucleus</keyword>
<dbReference type="SMART" id="SM00239">
    <property type="entry name" value="C2"/>
    <property type="match status" value="1"/>
</dbReference>
<dbReference type="PROSITE" id="PS50004">
    <property type="entry name" value="C2"/>
    <property type="match status" value="1"/>
</dbReference>
<keyword evidence="5" id="KW-0963">Cytoplasm</keyword>
<dbReference type="PANTHER" id="PTHR10336">
    <property type="entry name" value="PHOSPHOINOSITIDE-SPECIFIC PHOSPHOLIPASE C FAMILY PROTEIN"/>
    <property type="match status" value="1"/>
</dbReference>
<dbReference type="InterPro" id="IPR000909">
    <property type="entry name" value="PLipase_C_PInositol-sp_X_dom"/>
</dbReference>
<sequence length="550" mass="61161">MENHCSVEQQRVLAHHLTCILGDKLLQNALEGRSVGGGLPSPEDLKGKILLKGKKIGGLGASVSAVGEDSPVGDVSEEDERLEMEEENHHDDTLRRKAKVPTPHSLVSPLCVCPAQLRFAWRRVRSRGAAGWQQPRLNMGGATAGGRWPNEEMGAERDPPSASGDDAREREREAERWRDACPLAAGLIRLRSQPQGGSIFPPSRWVMRSSTSGSKPAERSSDSKASITRAVPSTHGLPKNSELRVVKVVAEDGSSNVVAPKLWNLLADHRTPAEKSSNERLSKELSDCVVYCKSVRFSSFKHARIHSKFYEISSFTEFKAKKHMKEAGADFVHHNSRQLTRIYPSGFRTDSSNFNPQEMWSVGCQIVALNFQTAGVEMDLNDGLFGQNGRCGYVLKPLFMRSAEKQFDPEHPQMLDRSGPLTLAVQVISGQQLPKVNQKEGSIVDPLVRVELHGVPLDQAKLETHHIENNGFNPIWDETLKFTVHVPELALVRFVVEDYDKTSKNDFVGQFTLPFSCIQQGYRHIHLLSKDGTKIPPSSLFVHIRITQRT</sequence>
<evidence type="ECO:0000259" key="14">
    <source>
        <dbReference type="PROSITE" id="PS50008"/>
    </source>
</evidence>
<name>A0AAD8ZN75_9TELE</name>
<feature type="compositionally biased region" description="Basic and acidic residues" evidence="12">
    <location>
        <begin position="154"/>
        <end position="176"/>
    </location>
</feature>
<dbReference type="PROSITE" id="PS50008">
    <property type="entry name" value="PIPLC_Y_DOMAIN"/>
    <property type="match status" value="1"/>
</dbReference>
<dbReference type="Pfam" id="PF00388">
    <property type="entry name" value="PI-PLC-X"/>
    <property type="match status" value="1"/>
</dbReference>
<dbReference type="PRINTS" id="PR00390">
    <property type="entry name" value="PHPHLIPASEC"/>
</dbReference>
<keyword evidence="6" id="KW-0479">Metal-binding</keyword>
<dbReference type="InterPro" id="IPR001711">
    <property type="entry name" value="PLipase_C_Pinositol-sp_Y"/>
</dbReference>
<dbReference type="InterPro" id="IPR035892">
    <property type="entry name" value="C2_domain_sf"/>
</dbReference>
<dbReference type="PANTHER" id="PTHR10336:SF31">
    <property type="entry name" value="1-PHOSPHATIDYLINOSITOL 4,5-BISPHOSPHATE PHOSPHODIESTERASE DELTA-4"/>
    <property type="match status" value="1"/>
</dbReference>
<keyword evidence="11" id="KW-0442">Lipid degradation</keyword>
<dbReference type="PROSITE" id="PS50007">
    <property type="entry name" value="PIPLC_X_DOMAIN"/>
    <property type="match status" value="1"/>
</dbReference>
<keyword evidence="16" id="KW-1185">Reference proteome</keyword>
<evidence type="ECO:0000256" key="11">
    <source>
        <dbReference type="RuleBase" id="RU361133"/>
    </source>
</evidence>
<feature type="region of interest" description="Disordered" evidence="12">
    <location>
        <begin position="62"/>
        <end position="96"/>
    </location>
</feature>
<evidence type="ECO:0000256" key="8">
    <source>
        <dbReference type="ARBA" id="ARBA00023136"/>
    </source>
</evidence>
<dbReference type="SUPFAM" id="SSF51695">
    <property type="entry name" value="PLC-like phosphodiesterases"/>
    <property type="match status" value="1"/>
</dbReference>
<dbReference type="InterPro" id="IPR001192">
    <property type="entry name" value="PI-PLC_fam"/>
</dbReference>
<evidence type="ECO:0000256" key="3">
    <source>
        <dbReference type="ARBA" id="ARBA00004370"/>
    </source>
</evidence>
<dbReference type="FunFam" id="2.60.40.150:FF:000058">
    <property type="entry name" value="Phosphoinositide phospholipase C"/>
    <property type="match status" value="1"/>
</dbReference>
<evidence type="ECO:0000259" key="13">
    <source>
        <dbReference type="PROSITE" id="PS50004"/>
    </source>
</evidence>
<feature type="region of interest" description="Disordered" evidence="12">
    <location>
        <begin position="193"/>
        <end position="236"/>
    </location>
</feature>
<accession>A0AAD8ZN75</accession>
<evidence type="ECO:0000256" key="2">
    <source>
        <dbReference type="ARBA" id="ARBA00004240"/>
    </source>
</evidence>
<evidence type="ECO:0000256" key="1">
    <source>
        <dbReference type="ARBA" id="ARBA00004123"/>
    </source>
</evidence>
<keyword evidence="11" id="KW-0443">Lipid metabolism</keyword>
<evidence type="ECO:0000256" key="5">
    <source>
        <dbReference type="ARBA" id="ARBA00022490"/>
    </source>
</evidence>
<dbReference type="GO" id="GO:0005634">
    <property type="term" value="C:nucleus"/>
    <property type="evidence" value="ECO:0007669"/>
    <property type="project" value="UniProtKB-SubCell"/>
</dbReference>
<dbReference type="InterPro" id="IPR000008">
    <property type="entry name" value="C2_dom"/>
</dbReference>
<keyword evidence="9" id="KW-0807">Transducer</keyword>
<dbReference type="InterPro" id="IPR017946">
    <property type="entry name" value="PLC-like_Pdiesterase_TIM-brl"/>
</dbReference>
<dbReference type="Gene3D" id="2.60.40.150">
    <property type="entry name" value="C2 domain"/>
    <property type="match status" value="1"/>
</dbReference>
<feature type="domain" description="PI-PLC Y-box" evidence="14">
    <location>
        <begin position="285"/>
        <end position="401"/>
    </location>
</feature>
<dbReference type="SMART" id="SM00149">
    <property type="entry name" value="PLCYc"/>
    <property type="match status" value="1"/>
</dbReference>
<dbReference type="GO" id="GO:0005886">
    <property type="term" value="C:plasma membrane"/>
    <property type="evidence" value="ECO:0007669"/>
    <property type="project" value="TreeGrafter"/>
</dbReference>
<keyword evidence="8" id="KW-0472">Membrane</keyword>
<dbReference type="Pfam" id="PF00168">
    <property type="entry name" value="C2"/>
    <property type="match status" value="1"/>
</dbReference>
<evidence type="ECO:0000256" key="7">
    <source>
        <dbReference type="ARBA" id="ARBA00022824"/>
    </source>
</evidence>
<proteinExistence type="predicted"/>
<evidence type="ECO:0000256" key="9">
    <source>
        <dbReference type="ARBA" id="ARBA00023224"/>
    </source>
</evidence>
<dbReference type="EC" id="3.1.4.11" evidence="11"/>
<evidence type="ECO:0000256" key="12">
    <source>
        <dbReference type="SAM" id="MobiDB-lite"/>
    </source>
</evidence>
<comment type="subcellular location">
    <subcellularLocation>
        <location evidence="4">Cytoplasm</location>
    </subcellularLocation>
    <subcellularLocation>
        <location evidence="2">Endoplasmic reticulum</location>
    </subcellularLocation>
    <subcellularLocation>
        <location evidence="3">Membrane</location>
    </subcellularLocation>
    <subcellularLocation>
        <location evidence="1">Nucleus</location>
    </subcellularLocation>
</comment>
<evidence type="ECO:0000256" key="10">
    <source>
        <dbReference type="ARBA" id="ARBA00023242"/>
    </source>
</evidence>
<dbReference type="GO" id="GO:0004435">
    <property type="term" value="F:phosphatidylinositol-4,5-bisphosphate phospholipase C activity"/>
    <property type="evidence" value="ECO:0007669"/>
    <property type="project" value="UniProtKB-EC"/>
</dbReference>
<dbReference type="SUPFAM" id="SSF49562">
    <property type="entry name" value="C2 domain (Calcium/lipid-binding domain, CaLB)"/>
    <property type="match status" value="1"/>
</dbReference>
<reference evidence="15" key="1">
    <citation type="submission" date="2023-03" db="EMBL/GenBank/DDBJ databases">
        <title>Electrophorus voltai genome.</title>
        <authorList>
            <person name="Bian C."/>
        </authorList>
    </citation>
    <scope>NUCLEOTIDE SEQUENCE</scope>
    <source>
        <strain evidence="15">CB-2022</strain>
        <tissue evidence="15">Muscle</tissue>
    </source>
</reference>
<keyword evidence="11" id="KW-0378">Hydrolase</keyword>
<protein>
    <recommendedName>
        <fullName evidence="11">Phosphoinositide phospholipase C</fullName>
        <ecNumber evidence="11">3.1.4.11</ecNumber>
    </recommendedName>
</protein>
<evidence type="ECO:0000313" key="15">
    <source>
        <dbReference type="EMBL" id="KAK1802407.1"/>
    </source>
</evidence>
<comment type="catalytic activity">
    <reaction evidence="11">
        <text>a 1,2-diacyl-sn-glycero-3-phospho-(1D-myo-inositol-4,5-bisphosphate) + H2O = 1D-myo-inositol 1,4,5-trisphosphate + a 1,2-diacyl-sn-glycerol + H(+)</text>
        <dbReference type="Rhea" id="RHEA:33179"/>
        <dbReference type="ChEBI" id="CHEBI:15377"/>
        <dbReference type="ChEBI" id="CHEBI:15378"/>
        <dbReference type="ChEBI" id="CHEBI:17815"/>
        <dbReference type="ChEBI" id="CHEBI:58456"/>
        <dbReference type="ChEBI" id="CHEBI:203600"/>
        <dbReference type="EC" id="3.1.4.11"/>
    </reaction>
</comment>
<evidence type="ECO:0000256" key="6">
    <source>
        <dbReference type="ARBA" id="ARBA00022723"/>
    </source>
</evidence>
<dbReference type="EMBL" id="JAROKS010000007">
    <property type="protein sequence ID" value="KAK1802407.1"/>
    <property type="molecule type" value="Genomic_DNA"/>
</dbReference>
<dbReference type="GO" id="GO:0016042">
    <property type="term" value="P:lipid catabolic process"/>
    <property type="evidence" value="ECO:0007669"/>
    <property type="project" value="UniProtKB-KW"/>
</dbReference>